<dbReference type="Gramene" id="OE9A098612T1">
    <property type="protein sequence ID" value="OE9A098612C1"/>
    <property type="gene ID" value="OE9A098612"/>
</dbReference>
<sequence length="59" mass="6559">MGPHPPSRLSPVAAEEDLLAILTLAERPRTMLENQEVVVDDDDGDAVDVERDVEERFIS</sequence>
<keyword evidence="2" id="KW-1185">Reference proteome</keyword>
<accession>A0A8S0QR80</accession>
<dbReference type="AlphaFoldDB" id="A0A8S0QR80"/>
<proteinExistence type="predicted"/>
<evidence type="ECO:0000313" key="2">
    <source>
        <dbReference type="Proteomes" id="UP000594638"/>
    </source>
</evidence>
<name>A0A8S0QR80_OLEEU</name>
<organism evidence="1 2">
    <name type="scientific">Olea europaea subsp. europaea</name>
    <dbReference type="NCBI Taxonomy" id="158383"/>
    <lineage>
        <taxon>Eukaryota</taxon>
        <taxon>Viridiplantae</taxon>
        <taxon>Streptophyta</taxon>
        <taxon>Embryophyta</taxon>
        <taxon>Tracheophyta</taxon>
        <taxon>Spermatophyta</taxon>
        <taxon>Magnoliopsida</taxon>
        <taxon>eudicotyledons</taxon>
        <taxon>Gunneridae</taxon>
        <taxon>Pentapetalae</taxon>
        <taxon>asterids</taxon>
        <taxon>lamiids</taxon>
        <taxon>Lamiales</taxon>
        <taxon>Oleaceae</taxon>
        <taxon>Oleeae</taxon>
        <taxon>Olea</taxon>
    </lineage>
</organism>
<comment type="caution">
    <text evidence="1">The sequence shown here is derived from an EMBL/GenBank/DDBJ whole genome shotgun (WGS) entry which is preliminary data.</text>
</comment>
<protein>
    <submittedName>
        <fullName evidence="1">Uncharacterized protein</fullName>
    </submittedName>
</protein>
<dbReference type="Proteomes" id="UP000594638">
    <property type="component" value="Unassembled WGS sequence"/>
</dbReference>
<reference evidence="1 2" key="1">
    <citation type="submission" date="2019-12" db="EMBL/GenBank/DDBJ databases">
        <authorList>
            <person name="Alioto T."/>
            <person name="Alioto T."/>
            <person name="Gomez Garrido J."/>
        </authorList>
    </citation>
    <scope>NUCLEOTIDE SEQUENCE [LARGE SCALE GENOMIC DNA]</scope>
</reference>
<gene>
    <name evidence="1" type="ORF">OLEA9_A098612</name>
</gene>
<dbReference type="EMBL" id="CACTIH010001864">
    <property type="protein sequence ID" value="CAA2966647.1"/>
    <property type="molecule type" value="Genomic_DNA"/>
</dbReference>
<evidence type="ECO:0000313" key="1">
    <source>
        <dbReference type="EMBL" id="CAA2966647.1"/>
    </source>
</evidence>